<keyword evidence="2" id="KW-1185">Reference proteome</keyword>
<gene>
    <name evidence="1" type="ORF">TSUD_211910</name>
</gene>
<proteinExistence type="predicted"/>
<dbReference type="EMBL" id="DF973423">
    <property type="protein sequence ID" value="GAU30334.1"/>
    <property type="molecule type" value="Genomic_DNA"/>
</dbReference>
<dbReference type="Proteomes" id="UP000242715">
    <property type="component" value="Unassembled WGS sequence"/>
</dbReference>
<protein>
    <submittedName>
        <fullName evidence="1">Uncharacterized protein</fullName>
    </submittedName>
</protein>
<accession>A0A2Z6MCD1</accession>
<evidence type="ECO:0000313" key="1">
    <source>
        <dbReference type="EMBL" id="GAU30334.1"/>
    </source>
</evidence>
<reference evidence="2" key="1">
    <citation type="journal article" date="2017" name="Front. Plant Sci.">
        <title>Climate Clever Clovers: New Paradigm to Reduce the Environmental Footprint of Ruminants by Breeding Low Methanogenic Forages Utilizing Haplotype Variation.</title>
        <authorList>
            <person name="Kaur P."/>
            <person name="Appels R."/>
            <person name="Bayer P.E."/>
            <person name="Keeble-Gagnere G."/>
            <person name="Wang J."/>
            <person name="Hirakawa H."/>
            <person name="Shirasawa K."/>
            <person name="Vercoe P."/>
            <person name="Stefanova K."/>
            <person name="Durmic Z."/>
            <person name="Nichols P."/>
            <person name="Revell C."/>
            <person name="Isobe S.N."/>
            <person name="Edwards D."/>
            <person name="Erskine W."/>
        </authorList>
    </citation>
    <scope>NUCLEOTIDE SEQUENCE [LARGE SCALE GENOMIC DNA]</scope>
    <source>
        <strain evidence="2">cv. Daliak</strain>
    </source>
</reference>
<dbReference type="AlphaFoldDB" id="A0A2Z6MCD1"/>
<name>A0A2Z6MCD1_TRISU</name>
<evidence type="ECO:0000313" key="2">
    <source>
        <dbReference type="Proteomes" id="UP000242715"/>
    </source>
</evidence>
<sequence length="79" mass="9097">MEALEETRLMLEEGRLVAHNQHCWKFGSWESDGNQNRAYNTHEKRRRKALAMLRGKAETLLSKEKQKLDGEDQAALEGG</sequence>
<organism evidence="1 2">
    <name type="scientific">Trifolium subterraneum</name>
    <name type="common">Subterranean clover</name>
    <dbReference type="NCBI Taxonomy" id="3900"/>
    <lineage>
        <taxon>Eukaryota</taxon>
        <taxon>Viridiplantae</taxon>
        <taxon>Streptophyta</taxon>
        <taxon>Embryophyta</taxon>
        <taxon>Tracheophyta</taxon>
        <taxon>Spermatophyta</taxon>
        <taxon>Magnoliopsida</taxon>
        <taxon>eudicotyledons</taxon>
        <taxon>Gunneridae</taxon>
        <taxon>Pentapetalae</taxon>
        <taxon>rosids</taxon>
        <taxon>fabids</taxon>
        <taxon>Fabales</taxon>
        <taxon>Fabaceae</taxon>
        <taxon>Papilionoideae</taxon>
        <taxon>50 kb inversion clade</taxon>
        <taxon>NPAAA clade</taxon>
        <taxon>Hologalegina</taxon>
        <taxon>IRL clade</taxon>
        <taxon>Trifolieae</taxon>
        <taxon>Trifolium</taxon>
    </lineage>
</organism>